<keyword evidence="4" id="KW-1003">Cell membrane</keyword>
<reference evidence="13" key="3">
    <citation type="submission" date="2025-08" db="UniProtKB">
        <authorList>
            <consortium name="Ensembl"/>
        </authorList>
    </citation>
    <scope>IDENTIFICATION</scope>
</reference>
<keyword evidence="8 11" id="KW-0472">Membrane</keyword>
<dbReference type="GO" id="GO:0072659">
    <property type="term" value="P:protein localization to plasma membrane"/>
    <property type="evidence" value="ECO:0007669"/>
    <property type="project" value="TreeGrafter"/>
</dbReference>
<dbReference type="GeneID" id="105013193"/>
<dbReference type="PANTHER" id="PTHR14076:SF10">
    <property type="entry name" value="RAMP2 PROTEIN"/>
    <property type="match status" value="1"/>
</dbReference>
<dbReference type="Bgee" id="ENSELUG00000019314">
    <property type="expression patterns" value="Expressed in heart and 14 other cell types or tissues"/>
</dbReference>
<evidence type="ECO:0000256" key="2">
    <source>
        <dbReference type="ARBA" id="ARBA00007087"/>
    </source>
</evidence>
<comment type="subcellular location">
    <subcellularLocation>
        <location evidence="1">Cell membrane</location>
        <topology evidence="1">Single-pass type I membrane protein</topology>
    </subcellularLocation>
</comment>
<evidence type="ECO:0000256" key="3">
    <source>
        <dbReference type="ARBA" id="ARBA00022448"/>
    </source>
</evidence>
<sequence length="220" mass="24659">MKAPNLVSVSSACVLHLLLWVLCSVASGLIGNYEAPQALTLTTTPATTPAFTSCSNRTESPINKTGNVSYGENEFGSELGCGNKTSYCIDFCKLCDELFHTRMECYSNLYDIQCHKPFKEGMESFNHTDWCNWENVKRMYNTFTLCTEDIAECLKIPWPNWMVENRFVEIHSVFFRDCPNEELSDPPPSIVFALVMAPICLIPVMVVLVVLKTKNGDGNS</sequence>
<proteinExistence type="inferred from homology"/>
<keyword evidence="10" id="KW-0675">Receptor</keyword>
<dbReference type="GO" id="GO:0006886">
    <property type="term" value="P:intracellular protein transport"/>
    <property type="evidence" value="ECO:0007669"/>
    <property type="project" value="InterPro"/>
</dbReference>
<dbReference type="GO" id="GO:0009986">
    <property type="term" value="C:cell surface"/>
    <property type="evidence" value="ECO:0007669"/>
    <property type="project" value="TreeGrafter"/>
</dbReference>
<dbReference type="InParanoid" id="A0A3P8YV73"/>
<evidence type="ECO:0000313" key="13">
    <source>
        <dbReference type="Ensembl" id="ENSELUP00000020048.2"/>
    </source>
</evidence>
<dbReference type="GO" id="GO:0006816">
    <property type="term" value="P:calcium ion transport"/>
    <property type="evidence" value="ECO:0007669"/>
    <property type="project" value="TreeGrafter"/>
</dbReference>
<feature type="chain" id="PRO_5044322857" description="Receptor (G protein-coupled) activity modifying protein 2" evidence="12">
    <location>
        <begin position="29"/>
        <end position="220"/>
    </location>
</feature>
<dbReference type="OMA" id="WCDWAVI"/>
<dbReference type="Pfam" id="PF04901">
    <property type="entry name" value="RAMP"/>
    <property type="match status" value="1"/>
</dbReference>
<reference evidence="14" key="1">
    <citation type="journal article" date="2014" name="PLoS ONE">
        <title>The genome and linkage map of the northern pike (Esox lucius): conserved synteny revealed between the salmonid sister group and the Neoteleostei.</title>
        <authorList>
            <person name="Rondeau E.B."/>
            <person name="Minkley D.R."/>
            <person name="Leong J.S."/>
            <person name="Messmer A.M."/>
            <person name="Jantzen J.R."/>
            <person name="von Schalburg K.R."/>
            <person name="Lemon C."/>
            <person name="Bird N.H."/>
            <person name="Koop B.F."/>
        </authorList>
    </citation>
    <scope>NUCLEOTIDE SEQUENCE</scope>
</reference>
<dbReference type="OrthoDB" id="8652678at2759"/>
<dbReference type="GO" id="GO:0007186">
    <property type="term" value="P:G protein-coupled receptor signaling pathway"/>
    <property type="evidence" value="ECO:0007669"/>
    <property type="project" value="TreeGrafter"/>
</dbReference>
<evidence type="ECO:0000256" key="5">
    <source>
        <dbReference type="ARBA" id="ARBA00022692"/>
    </source>
</evidence>
<keyword evidence="14" id="KW-1185">Reference proteome</keyword>
<keyword evidence="6 12" id="KW-0732">Signal</keyword>
<keyword evidence="3" id="KW-0813">Transport</keyword>
<accession>A0A3P8YV73</accession>
<dbReference type="InterPro" id="IPR006985">
    <property type="entry name" value="RAMP"/>
</dbReference>
<dbReference type="Ensembl" id="ENSELUT00000030348.3">
    <property type="protein sequence ID" value="ENSELUP00000020048.2"/>
    <property type="gene ID" value="ENSELUG00000039214.1"/>
</dbReference>
<feature type="transmembrane region" description="Helical" evidence="11">
    <location>
        <begin position="190"/>
        <end position="211"/>
    </location>
</feature>
<comment type="similarity">
    <text evidence="2">Belongs to the RAMP family.</text>
</comment>
<dbReference type="GO" id="GO:0015026">
    <property type="term" value="F:coreceptor activity"/>
    <property type="evidence" value="ECO:0007669"/>
    <property type="project" value="InterPro"/>
</dbReference>
<evidence type="ECO:0000256" key="4">
    <source>
        <dbReference type="ARBA" id="ARBA00022475"/>
    </source>
</evidence>
<feature type="signal peptide" evidence="12">
    <location>
        <begin position="1"/>
        <end position="28"/>
    </location>
</feature>
<evidence type="ECO:0008006" key="15">
    <source>
        <dbReference type="Google" id="ProtNLM"/>
    </source>
</evidence>
<dbReference type="GO" id="GO:0008277">
    <property type="term" value="P:regulation of G protein-coupled receptor signaling pathway"/>
    <property type="evidence" value="ECO:0007669"/>
    <property type="project" value="InterPro"/>
</dbReference>
<dbReference type="GO" id="GO:0043235">
    <property type="term" value="C:receptor complex"/>
    <property type="evidence" value="ECO:0007669"/>
    <property type="project" value="TreeGrafter"/>
</dbReference>
<dbReference type="PANTHER" id="PTHR14076">
    <property type="entry name" value="RECEPTOR ACTIVITY MODIFYING PROTEIN RAMP"/>
    <property type="match status" value="1"/>
</dbReference>
<keyword evidence="9" id="KW-1015">Disulfide bond</keyword>
<dbReference type="InterPro" id="IPR038126">
    <property type="entry name" value="RAMP_sf"/>
</dbReference>
<dbReference type="GO" id="GO:0001525">
    <property type="term" value="P:angiogenesis"/>
    <property type="evidence" value="ECO:0007669"/>
    <property type="project" value="TreeGrafter"/>
</dbReference>
<evidence type="ECO:0000313" key="14">
    <source>
        <dbReference type="Proteomes" id="UP000265140"/>
    </source>
</evidence>
<evidence type="ECO:0000256" key="1">
    <source>
        <dbReference type="ARBA" id="ARBA00004251"/>
    </source>
</evidence>
<reference evidence="13" key="4">
    <citation type="submission" date="2025-09" db="UniProtKB">
        <authorList>
            <consortium name="Ensembl"/>
        </authorList>
    </citation>
    <scope>IDENTIFICATION</scope>
</reference>
<evidence type="ECO:0000256" key="8">
    <source>
        <dbReference type="ARBA" id="ARBA00023136"/>
    </source>
</evidence>
<name>A0A3P8YV73_ESOLU</name>
<dbReference type="Proteomes" id="UP000265140">
    <property type="component" value="Chromosome 11"/>
</dbReference>
<dbReference type="GO" id="GO:0031623">
    <property type="term" value="P:receptor internalization"/>
    <property type="evidence" value="ECO:0007669"/>
    <property type="project" value="TreeGrafter"/>
</dbReference>
<protein>
    <recommendedName>
        <fullName evidence="15">Receptor (G protein-coupled) activity modifying protein 2</fullName>
    </recommendedName>
</protein>
<evidence type="ECO:0000256" key="12">
    <source>
        <dbReference type="SAM" id="SignalP"/>
    </source>
</evidence>
<dbReference type="GO" id="GO:0005886">
    <property type="term" value="C:plasma membrane"/>
    <property type="evidence" value="ECO:0007669"/>
    <property type="project" value="UniProtKB-SubCell"/>
</dbReference>
<keyword evidence="5 11" id="KW-0812">Transmembrane</keyword>
<evidence type="ECO:0000256" key="9">
    <source>
        <dbReference type="ARBA" id="ARBA00023157"/>
    </source>
</evidence>
<evidence type="ECO:0000256" key="11">
    <source>
        <dbReference type="SAM" id="Phobius"/>
    </source>
</evidence>
<organism evidence="13 14">
    <name type="scientific">Esox lucius</name>
    <name type="common">Northern pike</name>
    <dbReference type="NCBI Taxonomy" id="8010"/>
    <lineage>
        <taxon>Eukaryota</taxon>
        <taxon>Metazoa</taxon>
        <taxon>Chordata</taxon>
        <taxon>Craniata</taxon>
        <taxon>Vertebrata</taxon>
        <taxon>Euteleostomi</taxon>
        <taxon>Actinopterygii</taxon>
        <taxon>Neopterygii</taxon>
        <taxon>Teleostei</taxon>
        <taxon>Protacanthopterygii</taxon>
        <taxon>Esociformes</taxon>
        <taxon>Esocidae</taxon>
        <taxon>Esox</taxon>
    </lineage>
</organism>
<evidence type="ECO:0000256" key="7">
    <source>
        <dbReference type="ARBA" id="ARBA00022989"/>
    </source>
</evidence>
<reference evidence="13" key="2">
    <citation type="submission" date="2020-02" db="EMBL/GenBank/DDBJ databases">
        <title>Esox lucius (northern pike) genome, fEsoLuc1, primary haplotype.</title>
        <authorList>
            <person name="Myers G."/>
            <person name="Karagic N."/>
            <person name="Meyer A."/>
            <person name="Pippel M."/>
            <person name="Reichard M."/>
            <person name="Winkler S."/>
            <person name="Tracey A."/>
            <person name="Sims Y."/>
            <person name="Howe K."/>
            <person name="Rhie A."/>
            <person name="Formenti G."/>
            <person name="Durbin R."/>
            <person name="Fedrigo O."/>
            <person name="Jarvis E.D."/>
        </authorList>
    </citation>
    <scope>NUCLEOTIDE SEQUENCE [LARGE SCALE GENOMIC DNA]</scope>
</reference>
<dbReference type="GeneTree" id="ENSGT00940000160264"/>
<keyword evidence="7 11" id="KW-1133">Transmembrane helix</keyword>
<gene>
    <name evidence="13" type="primary">RAMP2</name>
</gene>
<evidence type="ECO:0000256" key="6">
    <source>
        <dbReference type="ARBA" id="ARBA00022729"/>
    </source>
</evidence>
<dbReference type="GO" id="GO:0032870">
    <property type="term" value="P:cellular response to hormone stimulus"/>
    <property type="evidence" value="ECO:0007669"/>
    <property type="project" value="TreeGrafter"/>
</dbReference>
<dbReference type="RefSeq" id="XP_010872844.2">
    <property type="nucleotide sequence ID" value="XM_010874542.3"/>
</dbReference>
<evidence type="ECO:0000256" key="10">
    <source>
        <dbReference type="ARBA" id="ARBA00023170"/>
    </source>
</evidence>
<dbReference type="Gene3D" id="1.10.150.510">
    <property type="entry name" value="Receptor activity modifying family"/>
    <property type="match status" value="1"/>
</dbReference>
<dbReference type="AlphaFoldDB" id="A0A3P8YV73"/>